<dbReference type="SUPFAM" id="SSF56574">
    <property type="entry name" value="Serpins"/>
    <property type="match status" value="1"/>
</dbReference>
<feature type="domain" description="Serpin" evidence="3">
    <location>
        <begin position="73"/>
        <end position="432"/>
    </location>
</feature>
<reference evidence="5" key="3">
    <citation type="submission" date="2019-12" db="UniProtKB">
        <authorList>
            <consortium name="WormBaseParasite"/>
        </authorList>
    </citation>
    <scope>IDENTIFICATION</scope>
</reference>
<dbReference type="WBParaSite" id="TMUE_2000008892.1">
    <property type="protein sequence ID" value="TMUE_2000008892.1"/>
    <property type="gene ID" value="WBGene00287354"/>
</dbReference>
<sequence length="434" mass="48658">MPGAAKELLRTHKGWSSPLCQELRLTEQLLPQEYGSCAVFLRQELLSKYSVCNPCVSYRKAMENSQSLAEFGFNLYKMQTGANVFFSPISIVLALSMVYLGSVGDTKTEISKVIFGGADQCSAKLSMSQLLASVEPLESQYGNMIFHVANRMYVSQAAKILESYKRAVRKHLEADAKPIDVSDSEAAAKKVNKFISKETNGKITKAIDSLDKFTTLLLVNTIYFKAEWETEFSKEQTTEGLFYRNSTHPLKMPMMRARSTDFLYYENEKYQVLGMPYKISIYSMFVILPKSRSGLAETTKSLSGKELLNIFENATPQDVTVTFPKFAFENSISLEKSLKELGLGNLFTPGKANLSAIDPEQPLRLSKVLHNTFLKVDEEGTEAAAVTVVDIVADSAIIRKHNYSFNADHPFIFAIVDMSKQYLLFLGRFSGYEN</sequence>
<dbReference type="InterPro" id="IPR023796">
    <property type="entry name" value="Serpin_dom"/>
</dbReference>
<reference evidence="4" key="1">
    <citation type="submission" date="2013-11" db="EMBL/GenBank/DDBJ databases">
        <authorList>
            <person name="Aslett M."/>
        </authorList>
    </citation>
    <scope>NUCLEOTIDE SEQUENCE [LARGE SCALE GENOMIC DNA]</scope>
    <source>
        <strain evidence="4">Edinburgh</strain>
    </source>
</reference>
<dbReference type="GO" id="GO:0005615">
    <property type="term" value="C:extracellular space"/>
    <property type="evidence" value="ECO:0007669"/>
    <property type="project" value="InterPro"/>
</dbReference>
<evidence type="ECO:0000313" key="4">
    <source>
        <dbReference type="Proteomes" id="UP000046395"/>
    </source>
</evidence>
<comment type="similarity">
    <text evidence="1 2">Belongs to the serpin family.</text>
</comment>
<dbReference type="STRING" id="70415.A0A5S6QPT9"/>
<dbReference type="PROSITE" id="PS00284">
    <property type="entry name" value="SERPIN"/>
    <property type="match status" value="1"/>
</dbReference>
<dbReference type="Pfam" id="PF00079">
    <property type="entry name" value="Serpin"/>
    <property type="match status" value="1"/>
</dbReference>
<dbReference type="Gene3D" id="3.30.497.10">
    <property type="entry name" value="Antithrombin, subunit I, domain 2"/>
    <property type="match status" value="1"/>
</dbReference>
<dbReference type="InterPro" id="IPR042178">
    <property type="entry name" value="Serpin_sf_1"/>
</dbReference>
<proteinExistence type="inferred from homology"/>
<evidence type="ECO:0000313" key="6">
    <source>
        <dbReference type="WBParaSite" id="TMUE_2000008892.2"/>
    </source>
</evidence>
<dbReference type="PANTHER" id="PTHR11461:SF211">
    <property type="entry name" value="GH10112P-RELATED"/>
    <property type="match status" value="1"/>
</dbReference>
<dbReference type="Gene3D" id="2.30.39.10">
    <property type="entry name" value="Alpha-1-antitrypsin, domain 1"/>
    <property type="match status" value="1"/>
</dbReference>
<dbReference type="InterPro" id="IPR042185">
    <property type="entry name" value="Serpin_sf_2"/>
</dbReference>
<dbReference type="GO" id="GO:0004867">
    <property type="term" value="F:serine-type endopeptidase inhibitor activity"/>
    <property type="evidence" value="ECO:0007669"/>
    <property type="project" value="InterPro"/>
</dbReference>
<dbReference type="WBParaSite" id="TMUE_2000008892.2">
    <property type="protein sequence ID" value="TMUE_2000008892.2"/>
    <property type="gene ID" value="WBGene00287354"/>
</dbReference>
<dbReference type="PANTHER" id="PTHR11461">
    <property type="entry name" value="SERINE PROTEASE INHIBITOR, SERPIN"/>
    <property type="match status" value="1"/>
</dbReference>
<protein>
    <submittedName>
        <fullName evidence="5 6">SERPIN domain-containing protein</fullName>
    </submittedName>
</protein>
<dbReference type="InterPro" id="IPR036186">
    <property type="entry name" value="Serpin_sf"/>
</dbReference>
<name>A0A5S6QPT9_TRIMR</name>
<dbReference type="InterPro" id="IPR000215">
    <property type="entry name" value="Serpin_fam"/>
</dbReference>
<evidence type="ECO:0000256" key="1">
    <source>
        <dbReference type="ARBA" id="ARBA00009500"/>
    </source>
</evidence>
<reference evidence="4" key="2">
    <citation type="submission" date="2014-03" db="EMBL/GenBank/DDBJ databases">
        <title>The whipworm genome and dual-species transcriptomics of an intimate host-pathogen interaction.</title>
        <authorList>
            <person name="Foth B.J."/>
            <person name="Tsai I.J."/>
            <person name="Reid A.J."/>
            <person name="Bancroft A.J."/>
            <person name="Nichol S."/>
            <person name="Tracey A."/>
            <person name="Holroyd N."/>
            <person name="Cotton J.A."/>
            <person name="Stanley E.J."/>
            <person name="Zarowiecki M."/>
            <person name="Liu J.Z."/>
            <person name="Huckvale T."/>
            <person name="Cooper P.J."/>
            <person name="Grencis R.K."/>
            <person name="Berriman M."/>
        </authorList>
    </citation>
    <scope>NUCLEOTIDE SEQUENCE [LARGE SCALE GENOMIC DNA]</scope>
    <source>
        <strain evidence="4">Edinburgh</strain>
    </source>
</reference>
<evidence type="ECO:0000256" key="2">
    <source>
        <dbReference type="RuleBase" id="RU000411"/>
    </source>
</evidence>
<dbReference type="SMART" id="SM00093">
    <property type="entry name" value="SERPIN"/>
    <property type="match status" value="1"/>
</dbReference>
<evidence type="ECO:0000259" key="3">
    <source>
        <dbReference type="SMART" id="SM00093"/>
    </source>
</evidence>
<dbReference type="Proteomes" id="UP000046395">
    <property type="component" value="Unassembled WGS sequence"/>
</dbReference>
<dbReference type="InterPro" id="IPR023795">
    <property type="entry name" value="Serpin_CS"/>
</dbReference>
<dbReference type="AlphaFoldDB" id="A0A5S6QPT9"/>
<dbReference type="CDD" id="cd00172">
    <property type="entry name" value="serpin"/>
    <property type="match status" value="1"/>
</dbReference>
<organism evidence="4 5">
    <name type="scientific">Trichuris muris</name>
    <name type="common">Mouse whipworm</name>
    <dbReference type="NCBI Taxonomy" id="70415"/>
    <lineage>
        <taxon>Eukaryota</taxon>
        <taxon>Metazoa</taxon>
        <taxon>Ecdysozoa</taxon>
        <taxon>Nematoda</taxon>
        <taxon>Enoplea</taxon>
        <taxon>Dorylaimia</taxon>
        <taxon>Trichinellida</taxon>
        <taxon>Trichuridae</taxon>
        <taxon>Trichuris</taxon>
    </lineage>
</organism>
<evidence type="ECO:0000313" key="5">
    <source>
        <dbReference type="WBParaSite" id="TMUE_2000008892.1"/>
    </source>
</evidence>
<keyword evidence="4" id="KW-1185">Reference proteome</keyword>
<accession>A0A5S6QPT9</accession>